<keyword evidence="1" id="KW-1133">Transmembrane helix</keyword>
<dbReference type="EMBL" id="QJJQ01000012">
    <property type="protein sequence ID" value="PXW85048.1"/>
    <property type="molecule type" value="Genomic_DNA"/>
</dbReference>
<dbReference type="Proteomes" id="UP000247978">
    <property type="component" value="Unassembled WGS sequence"/>
</dbReference>
<dbReference type="AlphaFoldDB" id="A0A2V3VWC2"/>
<feature type="transmembrane region" description="Helical" evidence="1">
    <location>
        <begin position="12"/>
        <end position="31"/>
    </location>
</feature>
<evidence type="ECO:0000313" key="3">
    <source>
        <dbReference type="Proteomes" id="UP000247978"/>
    </source>
</evidence>
<dbReference type="InterPro" id="IPR024232">
    <property type="entry name" value="SpoIIIAH"/>
</dbReference>
<protein>
    <submittedName>
        <fullName evidence="2">Stage III sporulation protein AH</fullName>
    </submittedName>
</protein>
<organism evidence="2 3">
    <name type="scientific">Pseudogracilibacillus auburnensis</name>
    <dbReference type="NCBI Taxonomy" id="1494959"/>
    <lineage>
        <taxon>Bacteria</taxon>
        <taxon>Bacillati</taxon>
        <taxon>Bacillota</taxon>
        <taxon>Bacilli</taxon>
        <taxon>Bacillales</taxon>
        <taxon>Bacillaceae</taxon>
        <taxon>Pseudogracilibacillus</taxon>
    </lineage>
</organism>
<comment type="caution">
    <text evidence="2">The sequence shown here is derived from an EMBL/GenBank/DDBJ whole genome shotgun (WGS) entry which is preliminary data.</text>
</comment>
<reference evidence="2 3" key="1">
    <citation type="submission" date="2018-05" db="EMBL/GenBank/DDBJ databases">
        <title>Genomic Encyclopedia of Type Strains, Phase IV (KMG-IV): sequencing the most valuable type-strain genomes for metagenomic binning, comparative biology and taxonomic classification.</title>
        <authorList>
            <person name="Goeker M."/>
        </authorList>
    </citation>
    <scope>NUCLEOTIDE SEQUENCE [LARGE SCALE GENOMIC DNA]</scope>
    <source>
        <strain evidence="2 3">DSM 28556</strain>
    </source>
</reference>
<dbReference type="Gene3D" id="1.10.287.4300">
    <property type="entry name" value="Stage III sporulation protein AH-like"/>
    <property type="match status" value="1"/>
</dbReference>
<sequence length="188" mass="21626">MKGENGMLKKQTVWLLTMLSLMIVLSVYYMMSDTEDIAYINTGNQETEQTVNQDQMDDDVEIEDINEIQSNELFTTIRMELEDERNIKKDRLKEIVASSSATANEINEAINEMDELEKMTTKETILQETILATNENYEDVLVRAEENKVHVHVITDNLPREDAVKIMQMVKDELGEIVVDVNFQATNS</sequence>
<keyword evidence="3" id="KW-1185">Reference proteome</keyword>
<accession>A0A2V3VWC2</accession>
<evidence type="ECO:0000313" key="2">
    <source>
        <dbReference type="EMBL" id="PXW85048.1"/>
    </source>
</evidence>
<name>A0A2V3VWC2_9BACI</name>
<keyword evidence="1" id="KW-0812">Transmembrane</keyword>
<dbReference type="InterPro" id="IPR038503">
    <property type="entry name" value="SpoIIIAH_sf"/>
</dbReference>
<gene>
    <name evidence="2" type="ORF">DFR56_11225</name>
</gene>
<proteinExistence type="predicted"/>
<dbReference type="Pfam" id="PF12685">
    <property type="entry name" value="SpoIIIAH"/>
    <property type="match status" value="1"/>
</dbReference>
<evidence type="ECO:0000256" key="1">
    <source>
        <dbReference type="SAM" id="Phobius"/>
    </source>
</evidence>
<keyword evidence="1" id="KW-0472">Membrane</keyword>